<dbReference type="InterPro" id="IPR002293">
    <property type="entry name" value="AA/rel_permease1"/>
</dbReference>
<dbReference type="PIRSF" id="PIRSF006060">
    <property type="entry name" value="AA_transporter"/>
    <property type="match status" value="1"/>
</dbReference>
<dbReference type="Pfam" id="PF13520">
    <property type="entry name" value="AA_permease_2"/>
    <property type="match status" value="1"/>
</dbReference>
<feature type="transmembrane region" description="Helical" evidence="6">
    <location>
        <begin position="33"/>
        <end position="54"/>
    </location>
</feature>
<accession>A0A5P6NC99</accession>
<evidence type="ECO:0000313" key="7">
    <source>
        <dbReference type="EMBL" id="QFI62813.1"/>
    </source>
</evidence>
<dbReference type="GO" id="GO:0022857">
    <property type="term" value="F:transmembrane transporter activity"/>
    <property type="evidence" value="ECO:0007669"/>
    <property type="project" value="InterPro"/>
</dbReference>
<reference evidence="8" key="1">
    <citation type="submission" date="2018-09" db="EMBL/GenBank/DDBJ databases">
        <title>Nocardia yunnanensis sp. nov., an actinomycete isolated from a soil sample.</title>
        <authorList>
            <person name="Zhang J."/>
        </authorList>
    </citation>
    <scope>NUCLEOTIDE SEQUENCE [LARGE SCALE GENOMIC DNA]</scope>
    <source>
        <strain evidence="8">21-3</strain>
    </source>
</reference>
<name>A0A5P6NC99_9SPHN</name>
<comment type="subcellular location">
    <subcellularLocation>
        <location evidence="1">Cell membrane</location>
        <topology evidence="1">Multi-pass membrane protein</topology>
    </subcellularLocation>
</comment>
<keyword evidence="2" id="KW-1003">Cell membrane</keyword>
<dbReference type="PANTHER" id="PTHR42770">
    <property type="entry name" value="AMINO ACID TRANSPORTER-RELATED"/>
    <property type="match status" value="1"/>
</dbReference>
<feature type="transmembrane region" description="Helical" evidence="6">
    <location>
        <begin position="395"/>
        <end position="417"/>
    </location>
</feature>
<dbReference type="EMBL" id="CP032228">
    <property type="protein sequence ID" value="QFI62813.1"/>
    <property type="molecule type" value="Genomic_DNA"/>
</dbReference>
<dbReference type="PANTHER" id="PTHR42770:SF11">
    <property type="entry name" value="INNER MEMBRANE TRANSPORT PROTEIN YBAT"/>
    <property type="match status" value="1"/>
</dbReference>
<feature type="transmembrane region" description="Helical" evidence="6">
    <location>
        <begin position="103"/>
        <end position="125"/>
    </location>
</feature>
<feature type="transmembrane region" description="Helical" evidence="6">
    <location>
        <begin position="366"/>
        <end position="383"/>
    </location>
</feature>
<keyword evidence="5 6" id="KW-0472">Membrane</keyword>
<evidence type="ECO:0000256" key="1">
    <source>
        <dbReference type="ARBA" id="ARBA00004651"/>
    </source>
</evidence>
<dbReference type="Proteomes" id="UP000325385">
    <property type="component" value="Chromosome"/>
</dbReference>
<evidence type="ECO:0000256" key="6">
    <source>
        <dbReference type="SAM" id="Phobius"/>
    </source>
</evidence>
<dbReference type="Gene3D" id="1.20.1740.10">
    <property type="entry name" value="Amino acid/polyamine transporter I"/>
    <property type="match status" value="1"/>
</dbReference>
<evidence type="ECO:0000256" key="2">
    <source>
        <dbReference type="ARBA" id="ARBA00022475"/>
    </source>
</evidence>
<keyword evidence="3 6" id="KW-0812">Transmembrane</keyword>
<feature type="transmembrane region" description="Helical" evidence="6">
    <location>
        <begin position="137"/>
        <end position="157"/>
    </location>
</feature>
<dbReference type="AlphaFoldDB" id="A0A5P6NC99"/>
<proteinExistence type="predicted"/>
<organism evidence="7 8">
    <name type="scientific">Qipengyuania flava</name>
    <dbReference type="NCBI Taxonomy" id="192812"/>
    <lineage>
        <taxon>Bacteria</taxon>
        <taxon>Pseudomonadati</taxon>
        <taxon>Pseudomonadota</taxon>
        <taxon>Alphaproteobacteria</taxon>
        <taxon>Sphingomonadales</taxon>
        <taxon>Erythrobacteraceae</taxon>
        <taxon>Qipengyuania</taxon>
    </lineage>
</organism>
<sequence length="421" mass="43455">MTNGEVPLSDPQIADGQRDATGLVRSLTLTHTVLYGVGVTIGAGIYVLVGVAAGRSGMHAPLGFLLAAIAMGMTAASFAELGTRMPVSASEAAYVERAFHRRWLSLGMGLLVIITATISGATISSGSAGYVAVFLDLPPTAIIVGVVLLMGAVACLATTQSIAVAGLMTLVEVGGLLVIIGAGMTEGTADFTRLPEMIPSPSEGDAWMALGGTTLIAVFAFVGFEHIVNVAEEIKNPGRTLPRALFATLGITALLYGLVVWTAVTAVPPDELARSSAPLATVFEKITGRPPQFMSVIAIVATLNGIVVHMIMIARVLYGLSSQGSLPSPLSRVNQFTRTPLVATAAAVSAILLLAVLVPLEGLAEWAARGTLVIFAGINVALIKIKRAGEPAPEGVFTCPLSIVYAGFLLSVLLLVFDLLD</sequence>
<evidence type="ECO:0000256" key="4">
    <source>
        <dbReference type="ARBA" id="ARBA00022989"/>
    </source>
</evidence>
<feature type="transmembrane region" description="Helical" evidence="6">
    <location>
        <begin position="60"/>
        <end position="82"/>
    </location>
</feature>
<feature type="transmembrane region" description="Helical" evidence="6">
    <location>
        <begin position="244"/>
        <end position="264"/>
    </location>
</feature>
<dbReference type="InterPro" id="IPR050367">
    <property type="entry name" value="APC_superfamily"/>
</dbReference>
<gene>
    <name evidence="7" type="ORF">D0Y83_05635</name>
</gene>
<evidence type="ECO:0000313" key="8">
    <source>
        <dbReference type="Proteomes" id="UP000325385"/>
    </source>
</evidence>
<protein>
    <submittedName>
        <fullName evidence="7">Amino acid permease</fullName>
    </submittedName>
</protein>
<keyword evidence="4 6" id="KW-1133">Transmembrane helix</keyword>
<evidence type="ECO:0000256" key="3">
    <source>
        <dbReference type="ARBA" id="ARBA00022692"/>
    </source>
</evidence>
<evidence type="ECO:0000256" key="5">
    <source>
        <dbReference type="ARBA" id="ARBA00023136"/>
    </source>
</evidence>
<feature type="transmembrane region" description="Helical" evidence="6">
    <location>
        <begin position="339"/>
        <end position="360"/>
    </location>
</feature>
<feature type="transmembrane region" description="Helical" evidence="6">
    <location>
        <begin position="164"/>
        <end position="184"/>
    </location>
</feature>
<feature type="transmembrane region" description="Helical" evidence="6">
    <location>
        <begin position="293"/>
        <end position="318"/>
    </location>
</feature>
<dbReference type="GO" id="GO:0005886">
    <property type="term" value="C:plasma membrane"/>
    <property type="evidence" value="ECO:0007669"/>
    <property type="project" value="UniProtKB-SubCell"/>
</dbReference>
<feature type="transmembrane region" description="Helical" evidence="6">
    <location>
        <begin position="204"/>
        <end position="224"/>
    </location>
</feature>